<feature type="compositionally biased region" description="Low complexity" evidence="1">
    <location>
        <begin position="76"/>
        <end position="95"/>
    </location>
</feature>
<organism evidence="3 4">
    <name type="scientific">Herbidospora galbida</name>
    <dbReference type="NCBI Taxonomy" id="2575442"/>
    <lineage>
        <taxon>Bacteria</taxon>
        <taxon>Bacillati</taxon>
        <taxon>Actinomycetota</taxon>
        <taxon>Actinomycetes</taxon>
        <taxon>Streptosporangiales</taxon>
        <taxon>Streptosporangiaceae</taxon>
        <taxon>Herbidospora</taxon>
    </lineage>
</organism>
<feature type="compositionally biased region" description="Polar residues" evidence="1">
    <location>
        <begin position="52"/>
        <end position="63"/>
    </location>
</feature>
<proteinExistence type="predicted"/>
<keyword evidence="2" id="KW-0472">Membrane</keyword>
<sequence>MSAGRRPISGSPRRLGQRTRYALLVTVVICVAVAVPPLLIPRQDDRAEASGTPGSSASSQVPTTAPPPSTPEVRKSAGTSRPTPTRPTATPGRPRVPSCTAPPGSGIVEVTPVPACSIYASALGTGWQASGSGTNVDPGRPVPDGEETAIRIQRRVKTRDQPATVTLLAGSPVLIGAKSRLRLRVYGGRQYGTILRLSASPSGGRAGATTVTLQAPPERWTSFVVHVGTLSPGRLRRIDLAIASEQLPQAYEFYLDDIALGR</sequence>
<keyword evidence="2" id="KW-1133">Transmembrane helix</keyword>
<evidence type="ECO:0000256" key="1">
    <source>
        <dbReference type="SAM" id="MobiDB-lite"/>
    </source>
</evidence>
<dbReference type="AlphaFoldDB" id="A0A4U3MIY6"/>
<evidence type="ECO:0000313" key="3">
    <source>
        <dbReference type="EMBL" id="TKK87977.1"/>
    </source>
</evidence>
<dbReference type="OrthoDB" id="3526219at2"/>
<comment type="caution">
    <text evidence="3">The sequence shown here is derived from an EMBL/GenBank/DDBJ whole genome shotgun (WGS) entry which is preliminary data.</text>
</comment>
<gene>
    <name evidence="3" type="ORF">FDA94_15575</name>
</gene>
<name>A0A4U3MIY6_9ACTN</name>
<accession>A0A4U3MIY6</accession>
<dbReference type="Proteomes" id="UP000308705">
    <property type="component" value="Unassembled WGS sequence"/>
</dbReference>
<dbReference type="EMBL" id="SZQA01000013">
    <property type="protein sequence ID" value="TKK87977.1"/>
    <property type="molecule type" value="Genomic_DNA"/>
</dbReference>
<feature type="transmembrane region" description="Helical" evidence="2">
    <location>
        <begin position="21"/>
        <end position="40"/>
    </location>
</feature>
<evidence type="ECO:0000256" key="2">
    <source>
        <dbReference type="SAM" id="Phobius"/>
    </source>
</evidence>
<dbReference type="RefSeq" id="WP_137247774.1">
    <property type="nucleotide sequence ID" value="NZ_SZQA01000013.1"/>
</dbReference>
<keyword evidence="2" id="KW-0812">Transmembrane</keyword>
<reference evidence="3 4" key="1">
    <citation type="submission" date="2019-04" db="EMBL/GenBank/DDBJ databases">
        <title>Herbidospora sp. NEAU-GS14.nov., a novel actinomycete isolated from soil.</title>
        <authorList>
            <person name="Han L."/>
        </authorList>
    </citation>
    <scope>NUCLEOTIDE SEQUENCE [LARGE SCALE GENOMIC DNA]</scope>
    <source>
        <strain evidence="3 4">NEAU-GS14</strain>
    </source>
</reference>
<keyword evidence="4" id="KW-1185">Reference proteome</keyword>
<protein>
    <submittedName>
        <fullName evidence="3">Uncharacterized protein</fullName>
    </submittedName>
</protein>
<feature type="region of interest" description="Disordered" evidence="1">
    <location>
        <begin position="44"/>
        <end position="103"/>
    </location>
</feature>
<evidence type="ECO:0000313" key="4">
    <source>
        <dbReference type="Proteomes" id="UP000308705"/>
    </source>
</evidence>